<feature type="transmembrane region" description="Helical" evidence="5">
    <location>
        <begin position="84"/>
        <end position="105"/>
    </location>
</feature>
<feature type="transmembrane region" description="Helical" evidence="5">
    <location>
        <begin position="332"/>
        <end position="361"/>
    </location>
</feature>
<keyword evidence="3 5" id="KW-1133">Transmembrane helix</keyword>
<evidence type="ECO:0000256" key="2">
    <source>
        <dbReference type="ARBA" id="ARBA00022692"/>
    </source>
</evidence>
<evidence type="ECO:0000256" key="5">
    <source>
        <dbReference type="SAM" id="Phobius"/>
    </source>
</evidence>
<reference evidence="7" key="1">
    <citation type="submission" date="2020-03" db="EMBL/GenBank/DDBJ databases">
        <title>Psychroflexus Maritimus sp. nov., isolate from marine sediment.</title>
        <authorList>
            <person name="Zhong Y.-L."/>
        </authorList>
    </citation>
    <scope>NUCLEOTIDE SEQUENCE</scope>
    <source>
        <strain evidence="7">C1</strain>
    </source>
</reference>
<evidence type="ECO:0000256" key="1">
    <source>
        <dbReference type="ARBA" id="ARBA00004141"/>
    </source>
</evidence>
<dbReference type="AlphaFoldDB" id="A0A967E5N3"/>
<evidence type="ECO:0000313" key="7">
    <source>
        <dbReference type="EMBL" id="NGZ88881.1"/>
    </source>
</evidence>
<keyword evidence="2 5" id="KW-0812">Transmembrane</keyword>
<dbReference type="EMBL" id="JAANAS010000002">
    <property type="protein sequence ID" value="NGZ88881.1"/>
    <property type="molecule type" value="Genomic_DNA"/>
</dbReference>
<keyword evidence="4 5" id="KW-0472">Membrane</keyword>
<dbReference type="Proteomes" id="UP000643701">
    <property type="component" value="Unassembled WGS sequence"/>
</dbReference>
<gene>
    <name evidence="7" type="ORF">G7034_01285</name>
</gene>
<dbReference type="InterPro" id="IPR007016">
    <property type="entry name" value="O-antigen_ligase-rel_domated"/>
</dbReference>
<feature type="transmembrane region" description="Helical" evidence="5">
    <location>
        <begin position="21"/>
        <end position="43"/>
    </location>
</feature>
<dbReference type="GO" id="GO:0016020">
    <property type="term" value="C:membrane"/>
    <property type="evidence" value="ECO:0007669"/>
    <property type="project" value="UniProtKB-SubCell"/>
</dbReference>
<organism evidence="7 8">
    <name type="scientific">Psychroflexus maritimus</name>
    <dbReference type="NCBI Taxonomy" id="2714865"/>
    <lineage>
        <taxon>Bacteria</taxon>
        <taxon>Pseudomonadati</taxon>
        <taxon>Bacteroidota</taxon>
        <taxon>Flavobacteriia</taxon>
        <taxon>Flavobacteriales</taxon>
        <taxon>Flavobacteriaceae</taxon>
        <taxon>Psychroflexus</taxon>
    </lineage>
</organism>
<feature type="domain" description="O-antigen ligase-related" evidence="6">
    <location>
        <begin position="156"/>
        <end position="312"/>
    </location>
</feature>
<evidence type="ECO:0000256" key="3">
    <source>
        <dbReference type="ARBA" id="ARBA00022989"/>
    </source>
</evidence>
<dbReference type="RefSeq" id="WP_166399152.1">
    <property type="nucleotide sequence ID" value="NZ_JAANAS010000002.1"/>
</dbReference>
<feature type="transmembrane region" description="Helical" evidence="5">
    <location>
        <begin position="153"/>
        <end position="186"/>
    </location>
</feature>
<comment type="subcellular location">
    <subcellularLocation>
        <location evidence="1">Membrane</location>
        <topology evidence="1">Multi-pass membrane protein</topology>
    </subcellularLocation>
</comment>
<accession>A0A967E5N3</accession>
<protein>
    <recommendedName>
        <fullName evidence="6">O-antigen ligase-related domain-containing protein</fullName>
    </recommendedName>
</protein>
<comment type="caution">
    <text evidence="7">The sequence shown here is derived from an EMBL/GenBank/DDBJ whole genome shotgun (WGS) entry which is preliminary data.</text>
</comment>
<proteinExistence type="predicted"/>
<feature type="transmembrane region" description="Helical" evidence="5">
    <location>
        <begin position="295"/>
        <end position="320"/>
    </location>
</feature>
<feature type="transmembrane region" description="Helical" evidence="5">
    <location>
        <begin position="192"/>
        <end position="211"/>
    </location>
</feature>
<evidence type="ECO:0000259" key="6">
    <source>
        <dbReference type="Pfam" id="PF04932"/>
    </source>
</evidence>
<evidence type="ECO:0000256" key="4">
    <source>
        <dbReference type="ARBA" id="ARBA00023136"/>
    </source>
</evidence>
<sequence>MYPFLVLSFIFFILEKKILKINFATNFPIKIYILFTLFLYTLGIYNQTLVEDFKLNSKLFVIFCLLCFALSYQWKNSGGIGEKAFVYGVSMSIIITLINMASYWFNYGEIVLTKGSEVSEILNIKRPYLGIFIVTSIFIQLKNISRGFWNKNYYWLVLTQLIFVILISARLATMLALIAVFIHFLALYKNHKIKLTLFLLAAIGLVALVMLNPIMQKRLKIEEGYKFDLERTLDHEPRYVILSCASDFLSEGIPFFGYSGNNELQSKLNNCYANKIKKKGKREYYLRAQFHTHNAYLNFTFLGGWVALLLFVSLLLYPIFKSKYPIETKFMMLIFGCFFLFENVLHTNHGSIFFGIFYMYYLNNKKQISN</sequence>
<name>A0A967E5N3_9FLAO</name>
<keyword evidence="8" id="KW-1185">Reference proteome</keyword>
<evidence type="ECO:0000313" key="8">
    <source>
        <dbReference type="Proteomes" id="UP000643701"/>
    </source>
</evidence>
<feature type="transmembrane region" description="Helical" evidence="5">
    <location>
        <begin position="55"/>
        <end position="72"/>
    </location>
</feature>
<dbReference type="Pfam" id="PF04932">
    <property type="entry name" value="Wzy_C"/>
    <property type="match status" value="1"/>
</dbReference>
<feature type="transmembrane region" description="Helical" evidence="5">
    <location>
        <begin position="125"/>
        <end position="141"/>
    </location>
</feature>